<organism evidence="7">
    <name type="scientific">Brassica cretica</name>
    <name type="common">Mustard</name>
    <dbReference type="NCBI Taxonomy" id="69181"/>
    <lineage>
        <taxon>Eukaryota</taxon>
        <taxon>Viridiplantae</taxon>
        <taxon>Streptophyta</taxon>
        <taxon>Embryophyta</taxon>
        <taxon>Tracheophyta</taxon>
        <taxon>Spermatophyta</taxon>
        <taxon>Magnoliopsida</taxon>
        <taxon>eudicotyledons</taxon>
        <taxon>Gunneridae</taxon>
        <taxon>Pentapetalae</taxon>
        <taxon>rosids</taxon>
        <taxon>malvids</taxon>
        <taxon>Brassicales</taxon>
        <taxon>Brassicaceae</taxon>
        <taxon>Brassiceae</taxon>
        <taxon>Brassica</taxon>
    </lineage>
</organism>
<dbReference type="PROSITE" id="PS50888">
    <property type="entry name" value="BHLH"/>
    <property type="match status" value="1"/>
</dbReference>
<dbReference type="Gene3D" id="4.10.280.10">
    <property type="entry name" value="Helix-loop-helix DNA-binding domain"/>
    <property type="match status" value="1"/>
</dbReference>
<feature type="domain" description="BHLH" evidence="6">
    <location>
        <begin position="47"/>
        <end position="99"/>
    </location>
</feature>
<keyword evidence="4" id="KW-0539">Nucleus</keyword>
<evidence type="ECO:0000259" key="6">
    <source>
        <dbReference type="PROSITE" id="PS50888"/>
    </source>
</evidence>
<reference evidence="7" key="1">
    <citation type="submission" date="2019-12" db="EMBL/GenBank/DDBJ databases">
        <title>Genome sequencing and annotation of Brassica cretica.</title>
        <authorList>
            <person name="Studholme D.J."/>
            <person name="Sarris P.F."/>
        </authorList>
    </citation>
    <scope>NUCLEOTIDE SEQUENCE</scope>
    <source>
        <strain evidence="7">PFS-102/07</strain>
        <tissue evidence="7">Leaf</tissue>
    </source>
</reference>
<dbReference type="GO" id="GO:0000977">
    <property type="term" value="F:RNA polymerase II transcription regulatory region sequence-specific DNA binding"/>
    <property type="evidence" value="ECO:0007669"/>
    <property type="project" value="TreeGrafter"/>
</dbReference>
<evidence type="ECO:0000256" key="5">
    <source>
        <dbReference type="SAM" id="MobiDB-lite"/>
    </source>
</evidence>
<keyword evidence="3" id="KW-0804">Transcription</keyword>
<evidence type="ECO:0000313" key="7">
    <source>
        <dbReference type="EMBL" id="KAF2591298.1"/>
    </source>
</evidence>
<keyword evidence="2" id="KW-0805">Transcription regulation</keyword>
<dbReference type="InterPro" id="IPR011598">
    <property type="entry name" value="bHLH_dom"/>
</dbReference>
<comment type="subcellular location">
    <subcellularLocation>
        <location evidence="1">Nucleus</location>
    </subcellularLocation>
</comment>
<dbReference type="GO" id="GO:0046983">
    <property type="term" value="F:protein dimerization activity"/>
    <property type="evidence" value="ECO:0007669"/>
    <property type="project" value="InterPro"/>
</dbReference>
<dbReference type="Pfam" id="PF00010">
    <property type="entry name" value="HLH"/>
    <property type="match status" value="1"/>
</dbReference>
<accession>A0A8S9KCL5</accession>
<sequence length="225" mass="24960">SKCQTMDPYKNPNPKGYQRQRPFGSAGEGGSSGGSDMPHDIDDNKKKKKLLHRDIERQRRQEMATLYASLRSHLPLQYIKGKRAVADHVNAAVGFIKDTETRIKELSARRDELSGEQTCQRSDPDLARTGFELGKSDPASLIVQPCVNGFEVAVSSNSSGPDALPLSRVLEALQELGLEVINSLTTRVNERLMHTIQVEVNTFGCLDLAWLQQKLVEDLILSPGY</sequence>
<dbReference type="SUPFAM" id="SSF47459">
    <property type="entry name" value="HLH, helix-loop-helix DNA-binding domain"/>
    <property type="match status" value="1"/>
</dbReference>
<dbReference type="InterPro" id="IPR036638">
    <property type="entry name" value="HLH_DNA-bd_sf"/>
</dbReference>
<evidence type="ECO:0000256" key="1">
    <source>
        <dbReference type="ARBA" id="ARBA00004123"/>
    </source>
</evidence>
<feature type="region of interest" description="Disordered" evidence="5">
    <location>
        <begin position="1"/>
        <end position="49"/>
    </location>
</feature>
<dbReference type="PANTHER" id="PTHR13935:SF137">
    <property type="entry name" value="GENOME ASSEMBLY, CHROMOSOME: A08"/>
    <property type="match status" value="1"/>
</dbReference>
<dbReference type="EMBL" id="QGKY02000190">
    <property type="protein sequence ID" value="KAF2591298.1"/>
    <property type="molecule type" value="Genomic_DNA"/>
</dbReference>
<proteinExistence type="predicted"/>
<dbReference type="InterPro" id="IPR015660">
    <property type="entry name" value="MASH1/Ascl1a-like"/>
</dbReference>
<evidence type="ECO:0000256" key="4">
    <source>
        <dbReference type="ARBA" id="ARBA00023242"/>
    </source>
</evidence>
<dbReference type="PANTHER" id="PTHR13935">
    <property type="entry name" value="ACHAETE-SCUTE TRANSCRIPTION FACTOR-RELATED"/>
    <property type="match status" value="1"/>
</dbReference>
<name>A0A8S9KCL5_BRACR</name>
<dbReference type="AlphaFoldDB" id="A0A8S9KCL5"/>
<protein>
    <recommendedName>
        <fullName evidence="6">BHLH domain-containing protein</fullName>
    </recommendedName>
</protein>
<evidence type="ECO:0000256" key="3">
    <source>
        <dbReference type="ARBA" id="ARBA00023163"/>
    </source>
</evidence>
<dbReference type="GO" id="GO:0090575">
    <property type="term" value="C:RNA polymerase II transcription regulator complex"/>
    <property type="evidence" value="ECO:0007669"/>
    <property type="project" value="TreeGrafter"/>
</dbReference>
<comment type="caution">
    <text evidence="7">The sequence shown here is derived from an EMBL/GenBank/DDBJ whole genome shotgun (WGS) entry which is preliminary data.</text>
</comment>
<dbReference type="CDD" id="cd18914">
    <property type="entry name" value="bHLH_AtORG2_like"/>
    <property type="match status" value="1"/>
</dbReference>
<evidence type="ECO:0000256" key="2">
    <source>
        <dbReference type="ARBA" id="ARBA00023015"/>
    </source>
</evidence>
<gene>
    <name evidence="7" type="ORF">F2Q70_00039664</name>
</gene>
<dbReference type="GO" id="GO:0000981">
    <property type="term" value="F:DNA-binding transcription factor activity, RNA polymerase II-specific"/>
    <property type="evidence" value="ECO:0007669"/>
    <property type="project" value="TreeGrafter"/>
</dbReference>
<feature type="non-terminal residue" evidence="7">
    <location>
        <position position="1"/>
    </location>
</feature>